<keyword evidence="1" id="KW-0805">Transcription regulation</keyword>
<accession>A0A1I0DX00</accession>
<dbReference type="PANTHER" id="PTHR43280:SF2">
    <property type="entry name" value="HTH-TYPE TRANSCRIPTIONAL REGULATOR EXSA"/>
    <property type="match status" value="1"/>
</dbReference>
<keyword evidence="2 5" id="KW-0238">DNA-binding</keyword>
<evidence type="ECO:0000259" key="4">
    <source>
        <dbReference type="PROSITE" id="PS01124"/>
    </source>
</evidence>
<keyword evidence="6" id="KW-1185">Reference proteome</keyword>
<dbReference type="InterPro" id="IPR018062">
    <property type="entry name" value="HTH_AraC-typ_CS"/>
</dbReference>
<feature type="domain" description="HTH araC/xylS-type" evidence="4">
    <location>
        <begin position="196"/>
        <end position="294"/>
    </location>
</feature>
<dbReference type="Gene3D" id="1.10.10.60">
    <property type="entry name" value="Homeodomain-like"/>
    <property type="match status" value="2"/>
</dbReference>
<dbReference type="EMBL" id="FOIM01000005">
    <property type="protein sequence ID" value="SET37232.1"/>
    <property type="molecule type" value="Genomic_DNA"/>
</dbReference>
<evidence type="ECO:0000313" key="6">
    <source>
        <dbReference type="Proteomes" id="UP000198508"/>
    </source>
</evidence>
<dbReference type="Proteomes" id="UP000198508">
    <property type="component" value="Unassembled WGS sequence"/>
</dbReference>
<dbReference type="RefSeq" id="WP_092361731.1">
    <property type="nucleotide sequence ID" value="NZ_CABJCG010000004.1"/>
</dbReference>
<dbReference type="InterPro" id="IPR018060">
    <property type="entry name" value="HTH_AraC"/>
</dbReference>
<dbReference type="AlphaFoldDB" id="A0A1I0DX00"/>
<evidence type="ECO:0000256" key="1">
    <source>
        <dbReference type="ARBA" id="ARBA00023015"/>
    </source>
</evidence>
<keyword evidence="3" id="KW-0804">Transcription</keyword>
<dbReference type="STRING" id="460384.SAMN05216313_105127"/>
<dbReference type="InterPro" id="IPR009057">
    <property type="entry name" value="Homeodomain-like_sf"/>
</dbReference>
<name>A0A1I0DX00_9FIRM</name>
<sequence>MSELINGILYEKRHDIIINNMSDGIYYYFDYDERSFQVNMDFQHFHSFYEIHILLAKSASHLVEGIPYTIHAGDIVLLRPSLLHKTIYPQGAPSRRLIINFLYPQEYLDSHPAFSRILEPFGQDIPIFRFDQEKTAILSDMLNQVFLLSTRSMPSDILNTMVHAEFTRFLYRLWELRSFNVYVPEKFESPLSEKIYQITSYIHNHYSEELSLESLAEQFYISTYYLSHRFRQVTGYTLIHYIQMTRIRSAQYALINTREKITDISAACGFTSFSQFNRVFRKFCGVSPSDFRRDPVTSSFPTHSA</sequence>
<dbReference type="InterPro" id="IPR037923">
    <property type="entry name" value="HTH-like"/>
</dbReference>
<evidence type="ECO:0000256" key="2">
    <source>
        <dbReference type="ARBA" id="ARBA00023125"/>
    </source>
</evidence>
<evidence type="ECO:0000313" key="5">
    <source>
        <dbReference type="EMBL" id="SET37232.1"/>
    </source>
</evidence>
<organism evidence="5 6">
    <name type="scientific">Enterocloster lavalensis</name>
    <dbReference type="NCBI Taxonomy" id="460384"/>
    <lineage>
        <taxon>Bacteria</taxon>
        <taxon>Bacillati</taxon>
        <taxon>Bacillota</taxon>
        <taxon>Clostridia</taxon>
        <taxon>Lachnospirales</taxon>
        <taxon>Lachnospiraceae</taxon>
        <taxon>Enterocloster</taxon>
    </lineage>
</organism>
<dbReference type="InterPro" id="IPR003313">
    <property type="entry name" value="AraC-bd"/>
</dbReference>
<proteinExistence type="predicted"/>
<dbReference type="PROSITE" id="PS00041">
    <property type="entry name" value="HTH_ARAC_FAMILY_1"/>
    <property type="match status" value="1"/>
</dbReference>
<protein>
    <submittedName>
        <fullName evidence="5">AraC-type DNA-binding protein</fullName>
    </submittedName>
</protein>
<gene>
    <name evidence="5" type="ORF">SAMN05216313_105127</name>
</gene>
<dbReference type="Pfam" id="PF02311">
    <property type="entry name" value="AraC_binding"/>
    <property type="match status" value="1"/>
</dbReference>
<dbReference type="GeneID" id="93276469"/>
<dbReference type="PRINTS" id="PR00032">
    <property type="entry name" value="HTHARAC"/>
</dbReference>
<dbReference type="PROSITE" id="PS01124">
    <property type="entry name" value="HTH_ARAC_FAMILY_2"/>
    <property type="match status" value="1"/>
</dbReference>
<reference evidence="6" key="1">
    <citation type="submission" date="2016-10" db="EMBL/GenBank/DDBJ databases">
        <authorList>
            <person name="Varghese N."/>
            <person name="Submissions S."/>
        </authorList>
    </citation>
    <scope>NUCLEOTIDE SEQUENCE [LARGE SCALE GENOMIC DNA]</scope>
    <source>
        <strain evidence="6">NLAE-zl-G277</strain>
    </source>
</reference>
<dbReference type="InterPro" id="IPR020449">
    <property type="entry name" value="Tscrpt_reg_AraC-type_HTH"/>
</dbReference>
<dbReference type="GO" id="GO:0043565">
    <property type="term" value="F:sequence-specific DNA binding"/>
    <property type="evidence" value="ECO:0007669"/>
    <property type="project" value="InterPro"/>
</dbReference>
<dbReference type="Pfam" id="PF12833">
    <property type="entry name" value="HTH_18"/>
    <property type="match status" value="1"/>
</dbReference>
<dbReference type="SMART" id="SM00342">
    <property type="entry name" value="HTH_ARAC"/>
    <property type="match status" value="1"/>
</dbReference>
<dbReference type="GO" id="GO:0003700">
    <property type="term" value="F:DNA-binding transcription factor activity"/>
    <property type="evidence" value="ECO:0007669"/>
    <property type="project" value="InterPro"/>
</dbReference>
<evidence type="ECO:0000256" key="3">
    <source>
        <dbReference type="ARBA" id="ARBA00023163"/>
    </source>
</evidence>
<dbReference type="SUPFAM" id="SSF51215">
    <property type="entry name" value="Regulatory protein AraC"/>
    <property type="match status" value="1"/>
</dbReference>
<dbReference type="PANTHER" id="PTHR43280">
    <property type="entry name" value="ARAC-FAMILY TRANSCRIPTIONAL REGULATOR"/>
    <property type="match status" value="1"/>
</dbReference>
<dbReference type="SUPFAM" id="SSF46689">
    <property type="entry name" value="Homeodomain-like"/>
    <property type="match status" value="2"/>
</dbReference>